<reference evidence="1" key="1">
    <citation type="submission" date="2014-11" db="EMBL/GenBank/DDBJ databases">
        <authorList>
            <person name="Amaro Gonzalez C."/>
        </authorList>
    </citation>
    <scope>NUCLEOTIDE SEQUENCE</scope>
</reference>
<dbReference type="EMBL" id="GBXM01022403">
    <property type="protein sequence ID" value="JAH86174.1"/>
    <property type="molecule type" value="Transcribed_RNA"/>
</dbReference>
<reference evidence="1" key="2">
    <citation type="journal article" date="2015" name="Fish Shellfish Immunol.">
        <title>Early steps in the European eel (Anguilla anguilla)-Vibrio vulnificus interaction in the gills: Role of the RtxA13 toxin.</title>
        <authorList>
            <person name="Callol A."/>
            <person name="Pajuelo D."/>
            <person name="Ebbesson L."/>
            <person name="Teles M."/>
            <person name="MacKenzie S."/>
            <person name="Amaro C."/>
        </authorList>
    </citation>
    <scope>NUCLEOTIDE SEQUENCE</scope>
</reference>
<organism evidence="1">
    <name type="scientific">Anguilla anguilla</name>
    <name type="common">European freshwater eel</name>
    <name type="synonym">Muraena anguilla</name>
    <dbReference type="NCBI Taxonomy" id="7936"/>
    <lineage>
        <taxon>Eukaryota</taxon>
        <taxon>Metazoa</taxon>
        <taxon>Chordata</taxon>
        <taxon>Craniata</taxon>
        <taxon>Vertebrata</taxon>
        <taxon>Euteleostomi</taxon>
        <taxon>Actinopterygii</taxon>
        <taxon>Neopterygii</taxon>
        <taxon>Teleostei</taxon>
        <taxon>Anguilliformes</taxon>
        <taxon>Anguillidae</taxon>
        <taxon>Anguilla</taxon>
    </lineage>
</organism>
<evidence type="ECO:0000313" key="1">
    <source>
        <dbReference type="EMBL" id="JAH86174.1"/>
    </source>
</evidence>
<sequence>MSFLLFCFCVKCSQMIVPMYNTNFIHFAIYVSYKIINIIIMEETVWQSP</sequence>
<proteinExistence type="predicted"/>
<accession>A0A0E9W707</accession>
<name>A0A0E9W707_ANGAN</name>
<dbReference type="AlphaFoldDB" id="A0A0E9W707"/>
<protein>
    <submittedName>
        <fullName evidence="1">Uncharacterized protein</fullName>
    </submittedName>
</protein>